<dbReference type="Proteomes" id="UP000092544">
    <property type="component" value="Unassembled WGS sequence"/>
</dbReference>
<organism evidence="3 4">
    <name type="scientific">Marinomonas spartinae</name>
    <dbReference type="NCBI Taxonomy" id="1792290"/>
    <lineage>
        <taxon>Bacteria</taxon>
        <taxon>Pseudomonadati</taxon>
        <taxon>Pseudomonadota</taxon>
        <taxon>Gammaproteobacteria</taxon>
        <taxon>Oceanospirillales</taxon>
        <taxon>Oceanospirillaceae</taxon>
        <taxon>Marinomonas</taxon>
    </lineage>
</organism>
<dbReference type="InterPro" id="IPR051335">
    <property type="entry name" value="Alanyl-tRNA_Editing_Enzymes"/>
</dbReference>
<dbReference type="PANTHER" id="PTHR43462:SF1">
    <property type="entry name" value="ALANYL-TRNA EDITING PROTEIN AARSD1"/>
    <property type="match status" value="1"/>
</dbReference>
<dbReference type="AlphaFoldDB" id="A0A1A8TM03"/>
<dbReference type="Gene3D" id="3.30.980.10">
    <property type="entry name" value="Threonyl-trna Synthetase, Chain A, domain 2"/>
    <property type="match status" value="1"/>
</dbReference>
<evidence type="ECO:0000313" key="3">
    <source>
        <dbReference type="EMBL" id="SBS33559.1"/>
    </source>
</evidence>
<evidence type="ECO:0000313" key="4">
    <source>
        <dbReference type="Proteomes" id="UP000092544"/>
    </source>
</evidence>
<dbReference type="GO" id="GO:0002161">
    <property type="term" value="F:aminoacyl-tRNA deacylase activity"/>
    <property type="evidence" value="ECO:0007669"/>
    <property type="project" value="UniProtKB-ARBA"/>
</dbReference>
<evidence type="ECO:0000256" key="2">
    <source>
        <dbReference type="ARBA" id="ARBA00022833"/>
    </source>
</evidence>
<sequence>MKTEILFPSGATESQSVIVDIVEADTYQDAIILDKTPFHPEDYKWKDQPSDKGYIMYGDKKFAVNKAIVFYSKDKNFVFDEQINKSKPDHSIGLFGVAHLIDKNHNIKCGDKINVFVDKEYRHSLSKAHTAAHLMSLALNKALSSHWSKEYKKDCLRSYNFDQAAIFSSKIEPVKSIDTYRLNKSAKRKGIDTNYILENPKTIEKEVNELLIQWTKENSRSYIDSEEPFIDSNRLWKTKIQSTEVSIPCGGTHIDNIRNLKNISAKIEIDSNFLIIHTQVS</sequence>
<protein>
    <submittedName>
        <fullName evidence="3">Alanine--tRNA ligase, organellar chromatophore</fullName>
    </submittedName>
</protein>
<evidence type="ECO:0000256" key="1">
    <source>
        <dbReference type="ARBA" id="ARBA00022723"/>
    </source>
</evidence>
<dbReference type="OrthoDB" id="9812949at2"/>
<name>A0A1A8TM03_9GAMM</name>
<reference evidence="3 4" key="1">
    <citation type="submission" date="2016-06" db="EMBL/GenBank/DDBJ databases">
        <authorList>
            <person name="Kjaerup R.B."/>
            <person name="Dalgaard T.S."/>
            <person name="Juul-Madsen H.R."/>
        </authorList>
    </citation>
    <scope>NUCLEOTIDE SEQUENCE [LARGE SCALE GENOMIC DNA]</scope>
    <source>
        <strain evidence="3 4">CECT 8886</strain>
    </source>
</reference>
<dbReference type="InterPro" id="IPR018163">
    <property type="entry name" value="Thr/Ala-tRNA-synth_IIc_edit"/>
</dbReference>
<dbReference type="STRING" id="1792290.MSP8886_02793"/>
<keyword evidence="2" id="KW-0862">Zinc</keyword>
<keyword evidence="1" id="KW-0479">Metal-binding</keyword>
<dbReference type="PANTHER" id="PTHR43462">
    <property type="entry name" value="ALANYL-TRNA EDITING PROTEIN"/>
    <property type="match status" value="1"/>
</dbReference>
<accession>A0A1A8TM03</accession>
<dbReference type="RefSeq" id="WP_067017417.1">
    <property type="nucleotide sequence ID" value="NZ_FLOB01000006.1"/>
</dbReference>
<proteinExistence type="predicted"/>
<keyword evidence="4" id="KW-1185">Reference proteome</keyword>
<gene>
    <name evidence="3" type="primary">AARS</name>
    <name evidence="3" type="ORF">MSP8886_02793</name>
</gene>
<keyword evidence="3" id="KW-0436">Ligase</keyword>
<dbReference type="GO" id="GO:0000166">
    <property type="term" value="F:nucleotide binding"/>
    <property type="evidence" value="ECO:0007669"/>
    <property type="project" value="InterPro"/>
</dbReference>
<dbReference type="GO" id="GO:0046872">
    <property type="term" value="F:metal ion binding"/>
    <property type="evidence" value="ECO:0007669"/>
    <property type="project" value="UniProtKB-KW"/>
</dbReference>
<dbReference type="EMBL" id="FLOB01000006">
    <property type="protein sequence ID" value="SBS33559.1"/>
    <property type="molecule type" value="Genomic_DNA"/>
</dbReference>
<dbReference type="SUPFAM" id="SSF55186">
    <property type="entry name" value="ThrRS/AlaRS common domain"/>
    <property type="match status" value="1"/>
</dbReference>
<dbReference type="GO" id="GO:0016874">
    <property type="term" value="F:ligase activity"/>
    <property type="evidence" value="ECO:0007669"/>
    <property type="project" value="UniProtKB-KW"/>
</dbReference>
<dbReference type="Gene3D" id="2.40.30.130">
    <property type="match status" value="1"/>
</dbReference>